<accession>A0A8S5PR97</accession>
<sequence length="170" mass="19098">MIYEFSTITDNKQVWNYYNTNLKGDSAAVNFYNANSIMYNSTTETDTSNLDYKTGNNTINTTTQISKIEEYIRTILDNKYKITEDVTGNITYPEISVGDIFPFICADAADSDNKDKIIVYWACYSVSGWSIEMISSGNSVVVNEYDANASKTMAYSTAYVNDLINNNEIG</sequence>
<organism evidence="1">
    <name type="scientific">Myoviridae sp. ctjhW4</name>
    <dbReference type="NCBI Taxonomy" id="2825162"/>
    <lineage>
        <taxon>Viruses</taxon>
        <taxon>Duplodnaviria</taxon>
        <taxon>Heunggongvirae</taxon>
        <taxon>Uroviricota</taxon>
        <taxon>Caudoviricetes</taxon>
    </lineage>
</organism>
<dbReference type="EMBL" id="BK015491">
    <property type="protein sequence ID" value="DAE09679.1"/>
    <property type="molecule type" value="Genomic_DNA"/>
</dbReference>
<evidence type="ECO:0000313" key="1">
    <source>
        <dbReference type="EMBL" id="DAE09679.1"/>
    </source>
</evidence>
<name>A0A8S5PR97_9CAUD</name>
<reference evidence="1" key="1">
    <citation type="journal article" date="2021" name="Proc. Natl. Acad. Sci. U.S.A.">
        <title>A Catalog of Tens of Thousands of Viruses from Human Metagenomes Reveals Hidden Associations with Chronic Diseases.</title>
        <authorList>
            <person name="Tisza M.J."/>
            <person name="Buck C.B."/>
        </authorList>
    </citation>
    <scope>NUCLEOTIDE SEQUENCE</scope>
    <source>
        <strain evidence="1">CtjhW4</strain>
    </source>
</reference>
<proteinExistence type="predicted"/>
<protein>
    <submittedName>
        <fullName evidence="1">Uncharacterized protein</fullName>
    </submittedName>
</protein>